<organism evidence="2 3">
    <name type="scientific">Salininema proteolyticum</name>
    <dbReference type="NCBI Taxonomy" id="1607685"/>
    <lineage>
        <taxon>Bacteria</taxon>
        <taxon>Bacillati</taxon>
        <taxon>Actinomycetota</taxon>
        <taxon>Actinomycetes</taxon>
        <taxon>Glycomycetales</taxon>
        <taxon>Glycomycetaceae</taxon>
        <taxon>Salininema</taxon>
    </lineage>
</organism>
<sequence>MTQTAATASRRFATGVAAASVGVLAFASSAAAQDDAPQPSSFDDILCNPISIELVSPGFAFTAGDQTLTTGELTGGTTVVWKEDPVTLLDSESSLKAFQPYQYERQDVSGSPTADDAAAAEDLLAMTDVRFRSTIGQEFSEDTVDAELVFSLDTIATGVEPDLAEDRWTYALGSFDVSFTYVHEGETTVAQAESVTLYNSVDLTAFTSTAHTEGAVELTTEAGSSVTIEGFESELTGMDMNTE</sequence>
<reference evidence="3" key="1">
    <citation type="journal article" date="2019" name="Int. J. Syst. Evol. Microbiol.">
        <title>The Global Catalogue of Microorganisms (GCM) 10K type strain sequencing project: providing services to taxonomists for standard genome sequencing and annotation.</title>
        <authorList>
            <consortium name="The Broad Institute Genomics Platform"/>
            <consortium name="The Broad Institute Genome Sequencing Center for Infectious Disease"/>
            <person name="Wu L."/>
            <person name="Ma J."/>
        </authorList>
    </citation>
    <scope>NUCLEOTIDE SEQUENCE [LARGE SCALE GENOMIC DNA]</scope>
    <source>
        <strain evidence="3">IBRC-M 10908</strain>
    </source>
</reference>
<protein>
    <submittedName>
        <fullName evidence="2">Uncharacterized protein</fullName>
    </submittedName>
</protein>
<evidence type="ECO:0000313" key="2">
    <source>
        <dbReference type="EMBL" id="MFC4334844.1"/>
    </source>
</evidence>
<dbReference type="RefSeq" id="WP_380618939.1">
    <property type="nucleotide sequence ID" value="NZ_JBHSDK010000010.1"/>
</dbReference>
<keyword evidence="1" id="KW-0732">Signal</keyword>
<feature type="signal peptide" evidence="1">
    <location>
        <begin position="1"/>
        <end position="32"/>
    </location>
</feature>
<dbReference type="Proteomes" id="UP001595823">
    <property type="component" value="Unassembled WGS sequence"/>
</dbReference>
<evidence type="ECO:0000313" key="3">
    <source>
        <dbReference type="Proteomes" id="UP001595823"/>
    </source>
</evidence>
<accession>A0ABV8TVL2</accession>
<gene>
    <name evidence="2" type="ORF">ACFPET_06500</name>
</gene>
<keyword evidence="3" id="KW-1185">Reference proteome</keyword>
<comment type="caution">
    <text evidence="2">The sequence shown here is derived from an EMBL/GenBank/DDBJ whole genome shotgun (WGS) entry which is preliminary data.</text>
</comment>
<proteinExistence type="predicted"/>
<feature type="chain" id="PRO_5046516934" evidence="1">
    <location>
        <begin position="33"/>
        <end position="243"/>
    </location>
</feature>
<name>A0ABV8TVL2_9ACTN</name>
<evidence type="ECO:0000256" key="1">
    <source>
        <dbReference type="SAM" id="SignalP"/>
    </source>
</evidence>
<dbReference type="EMBL" id="JBHSDK010000010">
    <property type="protein sequence ID" value="MFC4334844.1"/>
    <property type="molecule type" value="Genomic_DNA"/>
</dbReference>